<dbReference type="InterPro" id="IPR025293">
    <property type="entry name" value="YfiR/HmsC-like"/>
</dbReference>
<evidence type="ECO:0000313" key="3">
    <source>
        <dbReference type="Proteomes" id="UP000251889"/>
    </source>
</evidence>
<reference evidence="2 3" key="1">
    <citation type="submission" date="2018-06" db="EMBL/GenBank/DDBJ databases">
        <title>Chryseolinea flavus sp. nov., a member of the phylum Bacteroidetes isolated from soil.</title>
        <authorList>
            <person name="Li Y."/>
            <person name="Wang J."/>
        </authorList>
    </citation>
    <scope>NUCLEOTIDE SEQUENCE [LARGE SCALE GENOMIC DNA]</scope>
    <source>
        <strain evidence="2 3">SDU1-6</strain>
    </source>
</reference>
<evidence type="ECO:0000256" key="1">
    <source>
        <dbReference type="SAM" id="SignalP"/>
    </source>
</evidence>
<keyword evidence="1" id="KW-0732">Signal</keyword>
<protein>
    <submittedName>
        <fullName evidence="2">YfiR family protein</fullName>
    </submittedName>
</protein>
<dbReference type="Proteomes" id="UP000251889">
    <property type="component" value="Unassembled WGS sequence"/>
</dbReference>
<dbReference type="Pfam" id="PF13689">
    <property type="entry name" value="DUF4154"/>
    <property type="match status" value="1"/>
</dbReference>
<accession>A0A364Y3C6</accession>
<dbReference type="EMBL" id="QMFY01000004">
    <property type="protein sequence ID" value="RAW01222.1"/>
    <property type="molecule type" value="Genomic_DNA"/>
</dbReference>
<dbReference type="OrthoDB" id="1342147at2"/>
<sequence>MDGHIFACFSKKHYNYQSMKKSLLLLALTLASIQVFSQTQKYQSVFIFSFTRYVQWPDAYNQGDFEILVLGDCPILDELKAMSAAKKVQGDRTIKVTKINSPSEIRKCNILYVPSAKSNQIENVLAKVGTQSILVITEEPGLGAKGSDINFIVKDGKLAFELNQGAVAKQSLKVSIELTRLAVII</sequence>
<dbReference type="AlphaFoldDB" id="A0A364Y3C6"/>
<keyword evidence="3" id="KW-1185">Reference proteome</keyword>
<name>A0A364Y3C6_9BACT</name>
<evidence type="ECO:0000313" key="2">
    <source>
        <dbReference type="EMBL" id="RAW01222.1"/>
    </source>
</evidence>
<feature type="signal peptide" evidence="1">
    <location>
        <begin position="1"/>
        <end position="37"/>
    </location>
</feature>
<proteinExistence type="predicted"/>
<organism evidence="2 3">
    <name type="scientific">Pseudochryseolinea flava</name>
    <dbReference type="NCBI Taxonomy" id="2059302"/>
    <lineage>
        <taxon>Bacteria</taxon>
        <taxon>Pseudomonadati</taxon>
        <taxon>Bacteroidota</taxon>
        <taxon>Cytophagia</taxon>
        <taxon>Cytophagales</taxon>
        <taxon>Fulvivirgaceae</taxon>
        <taxon>Pseudochryseolinea</taxon>
    </lineage>
</organism>
<gene>
    <name evidence="2" type="ORF">DQQ10_09930</name>
</gene>
<comment type="caution">
    <text evidence="2">The sequence shown here is derived from an EMBL/GenBank/DDBJ whole genome shotgun (WGS) entry which is preliminary data.</text>
</comment>
<feature type="chain" id="PRO_5017058047" evidence="1">
    <location>
        <begin position="38"/>
        <end position="185"/>
    </location>
</feature>